<feature type="domain" description="Replicative helicase inhibitor G39P N-terminal" evidence="1">
    <location>
        <begin position="3"/>
        <end position="69"/>
    </location>
</feature>
<accession>A0A1Y4MV17</accession>
<gene>
    <name evidence="2" type="ORF">B5F11_14915</name>
</gene>
<evidence type="ECO:0000313" key="3">
    <source>
        <dbReference type="Proteomes" id="UP000196386"/>
    </source>
</evidence>
<evidence type="ECO:0000313" key="2">
    <source>
        <dbReference type="EMBL" id="OUP68051.1"/>
    </source>
</evidence>
<dbReference type="Pfam" id="PF11417">
    <property type="entry name" value="Inhibitor_G39P"/>
    <property type="match status" value="1"/>
</dbReference>
<dbReference type="EMBL" id="NFKP01000022">
    <property type="protein sequence ID" value="OUP68051.1"/>
    <property type="molecule type" value="Genomic_DNA"/>
</dbReference>
<dbReference type="AlphaFoldDB" id="A0A1Y4MV17"/>
<comment type="caution">
    <text evidence="2">The sequence shown here is derived from an EMBL/GenBank/DDBJ whole genome shotgun (WGS) entry which is preliminary data.</text>
</comment>
<dbReference type="Gene3D" id="1.10.8.200">
    <property type="entry name" value="Replisome organizer (g39p helicase loader/inhibitor protein)"/>
    <property type="match status" value="1"/>
</dbReference>
<name>A0A1Y4MV17_9FIRM</name>
<reference evidence="3" key="1">
    <citation type="submission" date="2017-04" db="EMBL/GenBank/DDBJ databases">
        <title>Function of individual gut microbiota members based on whole genome sequencing of pure cultures obtained from chicken caecum.</title>
        <authorList>
            <person name="Medvecky M."/>
            <person name="Cejkova D."/>
            <person name="Polansky O."/>
            <person name="Karasova D."/>
            <person name="Kubasova T."/>
            <person name="Cizek A."/>
            <person name="Rychlik I."/>
        </authorList>
    </citation>
    <scope>NUCLEOTIDE SEQUENCE [LARGE SCALE GENOMIC DNA]</scope>
    <source>
        <strain evidence="3">An175</strain>
    </source>
</reference>
<evidence type="ECO:0000259" key="1">
    <source>
        <dbReference type="Pfam" id="PF11417"/>
    </source>
</evidence>
<proteinExistence type="predicted"/>
<dbReference type="Proteomes" id="UP000196386">
    <property type="component" value="Unassembled WGS sequence"/>
</dbReference>
<protein>
    <recommendedName>
        <fullName evidence="1">Replicative helicase inhibitor G39P N-terminal domain-containing protein</fullName>
    </recommendedName>
</protein>
<dbReference type="InterPro" id="IPR024424">
    <property type="entry name" value="G39P_N"/>
</dbReference>
<sequence>MLTREETIKVIGIITTAYPNFDKFRDEKHIRSMVAIWADMFSEDDAGLVALAVKEHISTSKWPPSIAEIREIMTRIAHPDIIPPDEAWEVVSKYLDTEGEYNHGDIYRALPRTIAEAVDSIGYGQLYAMHVAYARGHAAKAGLDRVAFMQAYEDKVERQRRKAMLPGSLRQKIEAVSAGLDDGTRSLIEGVNRRYEERQALYRRLAEPRDLLALVGGEDAEAKLLEERERRSLEARYERDDYE</sequence>
<organism evidence="2 3">
    <name type="scientific">Anaerotruncus colihominis</name>
    <dbReference type="NCBI Taxonomy" id="169435"/>
    <lineage>
        <taxon>Bacteria</taxon>
        <taxon>Bacillati</taxon>
        <taxon>Bacillota</taxon>
        <taxon>Clostridia</taxon>
        <taxon>Eubacteriales</taxon>
        <taxon>Oscillospiraceae</taxon>
        <taxon>Anaerotruncus</taxon>
    </lineage>
</organism>